<dbReference type="InterPro" id="IPR023302">
    <property type="entry name" value="Pept_S9A_N"/>
</dbReference>
<dbReference type="FunFam" id="3.40.50.1820:FF:000005">
    <property type="entry name" value="Prolyl endopeptidase"/>
    <property type="match status" value="1"/>
</dbReference>
<dbReference type="InterPro" id="IPR002470">
    <property type="entry name" value="Peptidase_S9A"/>
</dbReference>
<dbReference type="InterPro" id="IPR029058">
    <property type="entry name" value="AB_hydrolase_fold"/>
</dbReference>
<name>A0A1Z3N5E9_BDEBC</name>
<keyword evidence="3" id="KW-0378">Hydrolase</keyword>
<keyword evidence="2" id="KW-0645">Protease</keyword>
<dbReference type="AlphaFoldDB" id="A0A1Z3N5E9"/>
<evidence type="ECO:0000313" key="8">
    <source>
        <dbReference type="Proteomes" id="UP000197003"/>
    </source>
</evidence>
<dbReference type="GO" id="GO:0004252">
    <property type="term" value="F:serine-type endopeptidase activity"/>
    <property type="evidence" value="ECO:0007669"/>
    <property type="project" value="InterPro"/>
</dbReference>
<organism evidence="7 8">
    <name type="scientific">Bdellovibrio bacteriovorus</name>
    <dbReference type="NCBI Taxonomy" id="959"/>
    <lineage>
        <taxon>Bacteria</taxon>
        <taxon>Pseudomonadati</taxon>
        <taxon>Bdellovibrionota</taxon>
        <taxon>Bdellovibrionia</taxon>
        <taxon>Bdellovibrionales</taxon>
        <taxon>Pseudobdellovibrionaceae</taxon>
        <taxon>Bdellovibrio</taxon>
    </lineage>
</organism>
<evidence type="ECO:0000256" key="3">
    <source>
        <dbReference type="ARBA" id="ARBA00022801"/>
    </source>
</evidence>
<feature type="domain" description="Peptidase S9A N-terminal" evidence="6">
    <location>
        <begin position="34"/>
        <end position="419"/>
    </location>
</feature>
<sequence>MKKSVLAIALLGVSCMHKNYLDYPKPEKITTELSKHGDIRMDDYFWLRERENPKVVDYLKKENAYTDEMMKPAKELEEKIFQELKSRVKEDESFVPAKDGDYWYSARYEKGQQYPLHTRHKGSPTGPEEILINVPELAKGHSYFSSTGPRMSPNHKMMAYAVDTVGRRFYTIHFKDLTTGKVLAEKIENVTGNLSWANDNETIFYTEQHPETLRSEKIYRYNIKTHKKDLVYHEKDDTFSVYVYKSLSEKFIFVGSYSTLTTETRFMSADTPLGTFKVFNPRERAHEYSVTDGGDKFYIVSNKNARNYKLMVADLDHTEEKHWKELIPHRDDTYLESVTVFKDFIALDERHNGLTQVRIADRNAQNPYELKFADPSYLASVGDNREYDTEWLRYNYESMRLPDSVYELNVKTKEQVLKKVKEIPNYNADLYKTERVFLTVRDGTKVPVSLIMKKDFKKDGKSSMLVYGYGSYGANMDPWFSSNLFSLVDRGFVYAKAHIRGGSEMGRHWYDQGRTHSKMNTFNDFIDVTEALIKDGYSTPEHTFAMGGSAGGLLMGAVMNLRPDLYKGMVAQVPFVDVISTMLDDSIPLTTSEYDQWGNPNVKEDYEYIRKYSPYDNVKDQAYPNVLVTTGFHDSQVQYWEPAKWVPKLREHNKGTSMILLKTDMESGHGGASGRFDQLKETATEYAFILMVNGNKN</sequence>
<dbReference type="Proteomes" id="UP000197003">
    <property type="component" value="Chromosome"/>
</dbReference>
<dbReference type="EMBL" id="CP020946">
    <property type="protein sequence ID" value="ASD62696.1"/>
    <property type="molecule type" value="Genomic_DNA"/>
</dbReference>
<dbReference type="PANTHER" id="PTHR11757">
    <property type="entry name" value="PROTEASE FAMILY S9A OLIGOPEPTIDASE"/>
    <property type="match status" value="1"/>
</dbReference>
<proteinExistence type="inferred from homology"/>
<keyword evidence="4" id="KW-0720">Serine protease</keyword>
<dbReference type="Gene3D" id="3.40.50.1820">
    <property type="entry name" value="alpha/beta hydrolase"/>
    <property type="match status" value="1"/>
</dbReference>
<accession>A0A1Z3N5E9</accession>
<evidence type="ECO:0000256" key="4">
    <source>
        <dbReference type="ARBA" id="ARBA00022825"/>
    </source>
</evidence>
<comment type="similarity">
    <text evidence="1">Belongs to the peptidase S9A family.</text>
</comment>
<reference evidence="7 8" key="1">
    <citation type="submission" date="2017-04" db="EMBL/GenBank/DDBJ databases">
        <title>Whole genome sequence of Bdellovibrio bacteriovorus strain SSB218315.</title>
        <authorList>
            <person name="Oyedara O."/>
            <person name="Rodriguez-Perez M.A."/>
        </authorList>
    </citation>
    <scope>NUCLEOTIDE SEQUENCE [LARGE SCALE GENOMIC DNA]</scope>
    <source>
        <strain evidence="7 8">SSB218315</strain>
    </source>
</reference>
<evidence type="ECO:0000259" key="6">
    <source>
        <dbReference type="Pfam" id="PF02897"/>
    </source>
</evidence>
<evidence type="ECO:0000259" key="5">
    <source>
        <dbReference type="Pfam" id="PF00326"/>
    </source>
</evidence>
<dbReference type="Pfam" id="PF00326">
    <property type="entry name" value="Peptidase_S9"/>
    <property type="match status" value="1"/>
</dbReference>
<dbReference type="InterPro" id="IPR051543">
    <property type="entry name" value="Serine_Peptidase_S9A"/>
</dbReference>
<dbReference type="PRINTS" id="PR00862">
    <property type="entry name" value="PROLIGOPTASE"/>
</dbReference>
<evidence type="ECO:0000256" key="1">
    <source>
        <dbReference type="ARBA" id="ARBA00005228"/>
    </source>
</evidence>
<dbReference type="PANTHER" id="PTHR11757:SF19">
    <property type="entry name" value="PROLYL ENDOPEPTIDASE-LIKE"/>
    <property type="match status" value="1"/>
</dbReference>
<dbReference type="OrthoDB" id="5287547at2"/>
<dbReference type="Gene3D" id="2.130.10.120">
    <property type="entry name" value="Prolyl oligopeptidase, N-terminal domain"/>
    <property type="match status" value="1"/>
</dbReference>
<dbReference type="PROSITE" id="PS51257">
    <property type="entry name" value="PROKAR_LIPOPROTEIN"/>
    <property type="match status" value="1"/>
</dbReference>
<dbReference type="InterPro" id="IPR001375">
    <property type="entry name" value="Peptidase_S9_cat"/>
</dbReference>
<protein>
    <submittedName>
        <fullName evidence="7">Oligopeptidase B</fullName>
    </submittedName>
</protein>
<dbReference type="GO" id="GO:0006508">
    <property type="term" value="P:proteolysis"/>
    <property type="evidence" value="ECO:0007669"/>
    <property type="project" value="UniProtKB-KW"/>
</dbReference>
<evidence type="ECO:0000256" key="2">
    <source>
        <dbReference type="ARBA" id="ARBA00022670"/>
    </source>
</evidence>
<dbReference type="Pfam" id="PF02897">
    <property type="entry name" value="Peptidase_S9_N"/>
    <property type="match status" value="1"/>
</dbReference>
<dbReference type="SUPFAM" id="SSF53474">
    <property type="entry name" value="alpha/beta-Hydrolases"/>
    <property type="match status" value="1"/>
</dbReference>
<feature type="domain" description="Peptidase S9 prolyl oligopeptidase catalytic" evidence="5">
    <location>
        <begin position="479"/>
        <end position="691"/>
    </location>
</feature>
<dbReference type="SUPFAM" id="SSF50993">
    <property type="entry name" value="Peptidase/esterase 'gauge' domain"/>
    <property type="match status" value="1"/>
</dbReference>
<evidence type="ECO:0000313" key="7">
    <source>
        <dbReference type="EMBL" id="ASD62696.1"/>
    </source>
</evidence>
<gene>
    <name evidence="7" type="ORF">B9G79_03490</name>
</gene>